<organism evidence="3 4">
    <name type="scientific">Gambusia affinis</name>
    <name type="common">Western mosquitofish</name>
    <name type="synonym">Heterandria affinis</name>
    <dbReference type="NCBI Taxonomy" id="33528"/>
    <lineage>
        <taxon>Eukaryota</taxon>
        <taxon>Metazoa</taxon>
        <taxon>Chordata</taxon>
        <taxon>Craniata</taxon>
        <taxon>Vertebrata</taxon>
        <taxon>Euteleostomi</taxon>
        <taxon>Actinopterygii</taxon>
        <taxon>Neopterygii</taxon>
        <taxon>Teleostei</taxon>
        <taxon>Neoteleostei</taxon>
        <taxon>Acanthomorphata</taxon>
        <taxon>Ovalentaria</taxon>
        <taxon>Atherinomorphae</taxon>
        <taxon>Cyprinodontiformes</taxon>
        <taxon>Poeciliidae</taxon>
        <taxon>Poeciliinae</taxon>
        <taxon>Gambusia</taxon>
    </lineage>
</organism>
<gene>
    <name evidence="3" type="ORF">CCH79_00016481</name>
</gene>
<dbReference type="EMBL" id="NHOQ01001579">
    <property type="protein sequence ID" value="PWA23391.1"/>
    <property type="molecule type" value="Genomic_DNA"/>
</dbReference>
<proteinExistence type="predicted"/>
<feature type="compositionally biased region" description="Basic and acidic residues" evidence="2">
    <location>
        <begin position="545"/>
        <end position="556"/>
    </location>
</feature>
<protein>
    <submittedName>
        <fullName evidence="3">Uncharacterized protein</fullName>
    </submittedName>
</protein>
<feature type="coiled-coil region" evidence="1">
    <location>
        <begin position="216"/>
        <end position="246"/>
    </location>
</feature>
<feature type="compositionally biased region" description="Basic and acidic residues" evidence="2">
    <location>
        <begin position="586"/>
        <end position="602"/>
    </location>
</feature>
<feature type="coiled-coil region" evidence="1">
    <location>
        <begin position="323"/>
        <end position="395"/>
    </location>
</feature>
<dbReference type="AlphaFoldDB" id="A0A315VIT0"/>
<evidence type="ECO:0000313" key="4">
    <source>
        <dbReference type="Proteomes" id="UP000250572"/>
    </source>
</evidence>
<evidence type="ECO:0000256" key="2">
    <source>
        <dbReference type="SAM" id="MobiDB-lite"/>
    </source>
</evidence>
<comment type="caution">
    <text evidence="3">The sequence shown here is derived from an EMBL/GenBank/DDBJ whole genome shotgun (WGS) entry which is preliminary data.</text>
</comment>
<reference evidence="3 4" key="1">
    <citation type="journal article" date="2018" name="G3 (Bethesda)">
        <title>A High-Quality Reference Genome for the Invasive Mosquitofish Gambusia affinis Using a Chicago Library.</title>
        <authorList>
            <person name="Hoffberg S.L."/>
            <person name="Troendle N.J."/>
            <person name="Glenn T.C."/>
            <person name="Mahmud O."/>
            <person name="Louha S."/>
            <person name="Chalopin D."/>
            <person name="Bennetzen J.L."/>
            <person name="Mauricio R."/>
        </authorList>
    </citation>
    <scope>NUCLEOTIDE SEQUENCE [LARGE SCALE GENOMIC DNA]</scope>
    <source>
        <strain evidence="3">NE01/NJP1002.9</strain>
        <tissue evidence="3">Muscle</tissue>
    </source>
</reference>
<feature type="compositionally biased region" description="Basic and acidic residues" evidence="2">
    <location>
        <begin position="568"/>
        <end position="578"/>
    </location>
</feature>
<evidence type="ECO:0000256" key="1">
    <source>
        <dbReference type="SAM" id="Coils"/>
    </source>
</evidence>
<feature type="compositionally biased region" description="Polar residues" evidence="2">
    <location>
        <begin position="518"/>
        <end position="529"/>
    </location>
</feature>
<sequence>MSAMHLGQGWATPGLEARTRPAHFLSSPKSQDGMVANGCQVNKPEHIFQEAGRSNEKCQAESFHGQRLAQTAAGLDLVGELTGLDRHGVRTPGSTASAGTSMSFWKVKPFRDASSSSPRKLQVSFHKLLTTASWSSGPFVQTELGQHEERFTGTVWKMSEISQSFGNFCRLSFGETRIAESNQNMFHLEKTPQPSFQQKKDDEAIFGKVLSLLLTATKMLEEKEELTEQTRQMQKKIGDMECLEEDYLYLKSQIFIYGAINEHLREEFTVLQEQLEDQATLRDKHQRKQKELEKIIQSNEAFETVLRELISKLKNPNKLKENYQAAINEKEILARENTRLEMQIQKVQKQLAIQNQMEKECEEAEQYNRSLETNIEVLEKQLKGQEDKLWEKETNFVTSYIQNLQNKISQLQTQLKDEKYWTDKMKNIESHWRDISETNSKLQTEHENLKLELRKAKKFKDKHGEIQFAVWAKEEENASLSLENLKLRKELQNLERTEDKVGKSACPPKTNERERGQPEQTLDVSSISPVHSVGDTEDSFSQGDPHPDDQCTDNKAESIQAQSETDSESLKGDDRMEVSTDLSFSPDHHVDETEVTADHECSADETCDGTEPQQSNQRGRWWNVSLYNMLFTLPKTTHNYFIGRQ</sequence>
<feature type="region of interest" description="Disordered" evidence="2">
    <location>
        <begin position="496"/>
        <end position="617"/>
    </location>
</feature>
<keyword evidence="4" id="KW-1185">Reference proteome</keyword>
<name>A0A315VIT0_GAMAF</name>
<keyword evidence="1" id="KW-0175">Coiled coil</keyword>
<accession>A0A315VIT0</accession>
<dbReference type="Proteomes" id="UP000250572">
    <property type="component" value="Unassembled WGS sequence"/>
</dbReference>
<evidence type="ECO:0000313" key="3">
    <source>
        <dbReference type="EMBL" id="PWA23391.1"/>
    </source>
</evidence>